<sequence>MSHELARRRFLGSIAALLGSGLLAACGESQVPRVSASGSAVPRTGGEFTYLNEKLIDGYQQQSTGSWHVAQVWNQLVERLFYYDAGGNFVPHLATAYTENDDRTELGLTIRRGVTFSNGERLDAAAVAENLNFLGRGDKERGLPRSAYFPTAYDEAVAVDDYQVRVRLTEPFGDFIQKLGAWTTVGILAPETIRAGLDQQSDLLKIYGSGPFVVESWLPSKEVVLRRREDYAWPRGDATHAGPARLERITVQQVIEPSLRAGSLQAGQVDLIHYVQPTEEPFVAQDFELIAPSFFGSVWGLQLRLTAPHLDDVRVRKALTHGIDRADILTTNYPSGAWKEAKSTFNDVVPGTLDLRDRFAYDPDLANSLLDDAGWTERDGDGYRVKDGEQLSFLIYPSVYITTSEADLQLIAQHWRRIGVRLEIKGTDFSNYNSVTAQPSVPLYENHWLAGSQTEMWRWWHSSQANQFKSPGPELDALLDTLTQAKSTETRIEASKAVQEYVIDNAYYIPVHEFIQTWGASNRLKGLLVDGLGLISFYDAWLGDDADEDQ</sequence>
<organism evidence="5 6">
    <name type="scientific">Rhodococcoides kyotonense</name>
    <dbReference type="NCBI Taxonomy" id="398843"/>
    <lineage>
        <taxon>Bacteria</taxon>
        <taxon>Bacillati</taxon>
        <taxon>Actinomycetota</taxon>
        <taxon>Actinomycetes</taxon>
        <taxon>Mycobacteriales</taxon>
        <taxon>Nocardiaceae</taxon>
        <taxon>Rhodococcoides</taxon>
    </lineage>
</organism>
<dbReference type="GO" id="GO:0042597">
    <property type="term" value="C:periplasmic space"/>
    <property type="evidence" value="ECO:0007669"/>
    <property type="project" value="UniProtKB-ARBA"/>
</dbReference>
<dbReference type="Pfam" id="PF00496">
    <property type="entry name" value="SBP_bac_5"/>
    <property type="match status" value="1"/>
</dbReference>
<gene>
    <name evidence="5" type="ORF">SAMN05421642_105111</name>
</gene>
<evidence type="ECO:0000256" key="2">
    <source>
        <dbReference type="ARBA" id="ARBA00022448"/>
    </source>
</evidence>
<dbReference type="Gene3D" id="3.40.190.10">
    <property type="entry name" value="Periplasmic binding protein-like II"/>
    <property type="match status" value="1"/>
</dbReference>
<evidence type="ECO:0000259" key="4">
    <source>
        <dbReference type="Pfam" id="PF00496"/>
    </source>
</evidence>
<dbReference type="OrthoDB" id="9046151at2"/>
<dbReference type="InterPro" id="IPR006311">
    <property type="entry name" value="TAT_signal"/>
</dbReference>
<protein>
    <submittedName>
        <fullName evidence="5">Peptide/nickel transport system substrate-binding protein</fullName>
    </submittedName>
</protein>
<dbReference type="GO" id="GO:0043190">
    <property type="term" value="C:ATP-binding cassette (ABC) transporter complex"/>
    <property type="evidence" value="ECO:0007669"/>
    <property type="project" value="InterPro"/>
</dbReference>
<keyword evidence="6" id="KW-1185">Reference proteome</keyword>
<dbReference type="InterPro" id="IPR039424">
    <property type="entry name" value="SBP_5"/>
</dbReference>
<dbReference type="Gene3D" id="3.10.105.10">
    <property type="entry name" value="Dipeptide-binding Protein, Domain 3"/>
    <property type="match status" value="1"/>
</dbReference>
<dbReference type="PANTHER" id="PTHR30290:SF9">
    <property type="entry name" value="OLIGOPEPTIDE-BINDING PROTEIN APPA"/>
    <property type="match status" value="1"/>
</dbReference>
<accession>A0A239H6D1</accession>
<dbReference type="PROSITE" id="PS51257">
    <property type="entry name" value="PROKAR_LIPOPROTEIN"/>
    <property type="match status" value="1"/>
</dbReference>
<dbReference type="InterPro" id="IPR000914">
    <property type="entry name" value="SBP_5_dom"/>
</dbReference>
<dbReference type="SUPFAM" id="SSF53850">
    <property type="entry name" value="Periplasmic binding protein-like II"/>
    <property type="match status" value="1"/>
</dbReference>
<dbReference type="PROSITE" id="PS51318">
    <property type="entry name" value="TAT"/>
    <property type="match status" value="1"/>
</dbReference>
<dbReference type="AlphaFoldDB" id="A0A239H6D1"/>
<name>A0A239H6D1_9NOCA</name>
<evidence type="ECO:0000313" key="5">
    <source>
        <dbReference type="EMBL" id="SNS76920.1"/>
    </source>
</evidence>
<evidence type="ECO:0000313" key="6">
    <source>
        <dbReference type="Proteomes" id="UP000198327"/>
    </source>
</evidence>
<proteinExistence type="inferred from homology"/>
<dbReference type="Proteomes" id="UP000198327">
    <property type="component" value="Unassembled WGS sequence"/>
</dbReference>
<evidence type="ECO:0000256" key="1">
    <source>
        <dbReference type="ARBA" id="ARBA00005695"/>
    </source>
</evidence>
<dbReference type="GO" id="GO:0015833">
    <property type="term" value="P:peptide transport"/>
    <property type="evidence" value="ECO:0007669"/>
    <property type="project" value="TreeGrafter"/>
</dbReference>
<reference evidence="6" key="1">
    <citation type="submission" date="2017-06" db="EMBL/GenBank/DDBJ databases">
        <authorList>
            <person name="Varghese N."/>
            <person name="Submissions S."/>
        </authorList>
    </citation>
    <scope>NUCLEOTIDE SEQUENCE [LARGE SCALE GENOMIC DNA]</scope>
    <source>
        <strain evidence="6">JCM 23211</strain>
    </source>
</reference>
<dbReference type="InterPro" id="IPR030678">
    <property type="entry name" value="Peptide/Ni-bd"/>
</dbReference>
<dbReference type="PIRSF" id="PIRSF002741">
    <property type="entry name" value="MppA"/>
    <property type="match status" value="1"/>
</dbReference>
<dbReference type="GO" id="GO:1904680">
    <property type="term" value="F:peptide transmembrane transporter activity"/>
    <property type="evidence" value="ECO:0007669"/>
    <property type="project" value="TreeGrafter"/>
</dbReference>
<dbReference type="RefSeq" id="WP_089245718.1">
    <property type="nucleotide sequence ID" value="NZ_FZOW01000005.1"/>
</dbReference>
<feature type="domain" description="Solute-binding protein family 5" evidence="4">
    <location>
        <begin position="89"/>
        <end position="464"/>
    </location>
</feature>
<comment type="similarity">
    <text evidence="1">Belongs to the bacterial solute-binding protein 5 family.</text>
</comment>
<dbReference type="EMBL" id="FZOW01000005">
    <property type="protein sequence ID" value="SNS76920.1"/>
    <property type="molecule type" value="Genomic_DNA"/>
</dbReference>
<keyword evidence="2" id="KW-0813">Transport</keyword>
<dbReference type="PANTHER" id="PTHR30290">
    <property type="entry name" value="PERIPLASMIC BINDING COMPONENT OF ABC TRANSPORTER"/>
    <property type="match status" value="1"/>
</dbReference>
<keyword evidence="3" id="KW-0732">Signal</keyword>
<evidence type="ECO:0000256" key="3">
    <source>
        <dbReference type="ARBA" id="ARBA00022729"/>
    </source>
</evidence>